<evidence type="ECO:0000256" key="1">
    <source>
        <dbReference type="SAM" id="MobiDB-lite"/>
    </source>
</evidence>
<dbReference type="Proteomes" id="UP001642360">
    <property type="component" value="Unassembled WGS sequence"/>
</dbReference>
<feature type="compositionally biased region" description="Polar residues" evidence="1">
    <location>
        <begin position="1"/>
        <end position="19"/>
    </location>
</feature>
<comment type="caution">
    <text evidence="2">The sequence shown here is derived from an EMBL/GenBank/DDBJ whole genome shotgun (WGS) entry which is preliminary data.</text>
</comment>
<feature type="compositionally biased region" description="Basic and acidic residues" evidence="1">
    <location>
        <begin position="86"/>
        <end position="95"/>
    </location>
</feature>
<keyword evidence="3" id="KW-1185">Reference proteome</keyword>
<feature type="compositionally biased region" description="Polar residues" evidence="1">
    <location>
        <begin position="46"/>
        <end position="66"/>
    </location>
</feature>
<gene>
    <name evidence="2" type="ORF">ILEXP_LOCUS31275</name>
</gene>
<sequence length="132" mass="14306">MADSQAKNNEARSSTSSGEISVKFEKSVSSRSGGVMDNGEALRDGQLSNSNRDSSGTDGRNFSRINTLPPEILNSNEEEPPSSQIKLERAKTESHRPKHILAQEAAQIFDHKIPVQEKSEAPHNVSMGLCAS</sequence>
<organism evidence="2 3">
    <name type="scientific">Ilex paraguariensis</name>
    <name type="common">yerba mate</name>
    <dbReference type="NCBI Taxonomy" id="185542"/>
    <lineage>
        <taxon>Eukaryota</taxon>
        <taxon>Viridiplantae</taxon>
        <taxon>Streptophyta</taxon>
        <taxon>Embryophyta</taxon>
        <taxon>Tracheophyta</taxon>
        <taxon>Spermatophyta</taxon>
        <taxon>Magnoliopsida</taxon>
        <taxon>eudicotyledons</taxon>
        <taxon>Gunneridae</taxon>
        <taxon>Pentapetalae</taxon>
        <taxon>asterids</taxon>
        <taxon>campanulids</taxon>
        <taxon>Aquifoliales</taxon>
        <taxon>Aquifoliaceae</taxon>
        <taxon>Ilex</taxon>
    </lineage>
</organism>
<accession>A0ABC8SZD4</accession>
<protein>
    <submittedName>
        <fullName evidence="2">Uncharacterized protein</fullName>
    </submittedName>
</protein>
<dbReference type="AlphaFoldDB" id="A0ABC8SZD4"/>
<dbReference type="EMBL" id="CAUOFW020003847">
    <property type="protein sequence ID" value="CAK9162407.1"/>
    <property type="molecule type" value="Genomic_DNA"/>
</dbReference>
<proteinExistence type="predicted"/>
<evidence type="ECO:0000313" key="3">
    <source>
        <dbReference type="Proteomes" id="UP001642360"/>
    </source>
</evidence>
<reference evidence="2 3" key="1">
    <citation type="submission" date="2024-02" db="EMBL/GenBank/DDBJ databases">
        <authorList>
            <person name="Vignale AGUSTIN F."/>
            <person name="Sosa J E."/>
            <person name="Modenutti C."/>
        </authorList>
    </citation>
    <scope>NUCLEOTIDE SEQUENCE [LARGE SCALE GENOMIC DNA]</scope>
</reference>
<feature type="region of interest" description="Disordered" evidence="1">
    <location>
        <begin position="1"/>
        <end position="97"/>
    </location>
</feature>
<evidence type="ECO:0000313" key="2">
    <source>
        <dbReference type="EMBL" id="CAK9162407.1"/>
    </source>
</evidence>
<name>A0ABC8SZD4_9AQUA</name>